<evidence type="ECO:0000313" key="3">
    <source>
        <dbReference type="Proteomes" id="UP001596297"/>
    </source>
</evidence>
<dbReference type="EMBL" id="JBHSWD010000006">
    <property type="protein sequence ID" value="MFC6593182.1"/>
    <property type="molecule type" value="Genomic_DNA"/>
</dbReference>
<evidence type="ECO:0000256" key="1">
    <source>
        <dbReference type="SAM" id="MobiDB-lite"/>
    </source>
</evidence>
<reference evidence="3" key="1">
    <citation type="journal article" date="2019" name="Int. J. Syst. Evol. Microbiol.">
        <title>The Global Catalogue of Microorganisms (GCM) 10K type strain sequencing project: providing services to taxonomists for standard genome sequencing and annotation.</title>
        <authorList>
            <consortium name="The Broad Institute Genomics Platform"/>
            <consortium name="The Broad Institute Genome Sequencing Center for Infectious Disease"/>
            <person name="Wu L."/>
            <person name="Ma J."/>
        </authorList>
    </citation>
    <scope>NUCLEOTIDE SEQUENCE [LARGE SCALE GENOMIC DNA]</scope>
    <source>
        <strain evidence="3">CGMCC 1.15772</strain>
    </source>
</reference>
<gene>
    <name evidence="2" type="ORF">ACFP81_14945</name>
</gene>
<organism evidence="2 3">
    <name type="scientific">Deinococcus lacus</name>
    <dbReference type="NCBI Taxonomy" id="392561"/>
    <lineage>
        <taxon>Bacteria</taxon>
        <taxon>Thermotogati</taxon>
        <taxon>Deinococcota</taxon>
        <taxon>Deinococci</taxon>
        <taxon>Deinococcales</taxon>
        <taxon>Deinococcaceae</taxon>
        <taxon>Deinococcus</taxon>
    </lineage>
</organism>
<name>A0ABW1YFM6_9DEIO</name>
<feature type="region of interest" description="Disordered" evidence="1">
    <location>
        <begin position="97"/>
        <end position="133"/>
    </location>
</feature>
<dbReference type="RefSeq" id="WP_380084255.1">
    <property type="nucleotide sequence ID" value="NZ_JBHSWD010000006.1"/>
</dbReference>
<comment type="caution">
    <text evidence="2">The sequence shown here is derived from an EMBL/GenBank/DDBJ whole genome shotgun (WGS) entry which is preliminary data.</text>
</comment>
<dbReference type="Proteomes" id="UP001596297">
    <property type="component" value="Unassembled WGS sequence"/>
</dbReference>
<keyword evidence="3" id="KW-1185">Reference proteome</keyword>
<accession>A0ABW1YFM6</accession>
<sequence>MKVTPSSEAMMCGFRREIELLPRVTPAEIQRLLSRYHVQVLSAPKGWEKLPSQGRRYKPEGDVLAEPLAQEAQIIMGSLSSYLALNPVARQAIDSALNPERSRPTFGEMVPQGGREAPALAEAEQSQEQASHA</sequence>
<protein>
    <submittedName>
        <fullName evidence="2">Uncharacterized protein</fullName>
    </submittedName>
</protein>
<feature type="compositionally biased region" description="Low complexity" evidence="1">
    <location>
        <begin position="116"/>
        <end position="133"/>
    </location>
</feature>
<evidence type="ECO:0000313" key="2">
    <source>
        <dbReference type="EMBL" id="MFC6593182.1"/>
    </source>
</evidence>
<proteinExistence type="predicted"/>